<dbReference type="InterPro" id="IPR025227">
    <property type="entry name" value="DUF4169"/>
</dbReference>
<gene>
    <name evidence="2" type="ORF">FHS97_000387</name>
</gene>
<keyword evidence="3" id="KW-1185">Reference proteome</keyword>
<accession>A0ABR6N126</accession>
<dbReference type="EMBL" id="JACIJN010000001">
    <property type="protein sequence ID" value="MBB5724487.1"/>
    <property type="molecule type" value="Genomic_DNA"/>
</dbReference>
<evidence type="ECO:0008006" key="4">
    <source>
        <dbReference type="Google" id="ProtNLM"/>
    </source>
</evidence>
<feature type="compositionally biased region" description="Low complexity" evidence="1">
    <location>
        <begin position="20"/>
        <end position="29"/>
    </location>
</feature>
<dbReference type="Proteomes" id="UP000560131">
    <property type="component" value="Unassembled WGS sequence"/>
</dbReference>
<name>A0ABR6N126_9SPHN</name>
<evidence type="ECO:0000256" key="1">
    <source>
        <dbReference type="SAM" id="MobiDB-lite"/>
    </source>
</evidence>
<proteinExistence type="predicted"/>
<protein>
    <recommendedName>
        <fullName evidence="4">Amidase</fullName>
    </recommendedName>
</protein>
<reference evidence="2 3" key="1">
    <citation type="submission" date="2020-08" db="EMBL/GenBank/DDBJ databases">
        <title>Genomic Encyclopedia of Type Strains, Phase IV (KMG-IV): sequencing the most valuable type-strain genomes for metagenomic binning, comparative biology and taxonomic classification.</title>
        <authorList>
            <person name="Goeker M."/>
        </authorList>
    </citation>
    <scope>NUCLEOTIDE SEQUENCE [LARGE SCALE GENOMIC DNA]</scope>
    <source>
        <strain evidence="2 3">DSM 101535</strain>
    </source>
</reference>
<comment type="caution">
    <text evidence="2">The sequence shown here is derived from an EMBL/GenBank/DDBJ whole genome shotgun (WGS) entry which is preliminary data.</text>
</comment>
<sequence length="59" mass="6242">MGEIVSFKHARKAKARAAKETQAAANRAAFGRTKAEKAADAAERARKDALLDGAKLTDS</sequence>
<organism evidence="2 3">
    <name type="scientific">Sphingomonas endophytica</name>
    <dbReference type="NCBI Taxonomy" id="869719"/>
    <lineage>
        <taxon>Bacteria</taxon>
        <taxon>Pseudomonadati</taxon>
        <taxon>Pseudomonadota</taxon>
        <taxon>Alphaproteobacteria</taxon>
        <taxon>Sphingomonadales</taxon>
        <taxon>Sphingomonadaceae</taxon>
        <taxon>Sphingomonas</taxon>
    </lineage>
</organism>
<dbReference type="Pfam" id="PF13770">
    <property type="entry name" value="DUF4169"/>
    <property type="match status" value="1"/>
</dbReference>
<evidence type="ECO:0000313" key="3">
    <source>
        <dbReference type="Proteomes" id="UP000560131"/>
    </source>
</evidence>
<feature type="region of interest" description="Disordered" evidence="1">
    <location>
        <begin position="16"/>
        <end position="38"/>
    </location>
</feature>
<dbReference type="RefSeq" id="WP_184032750.1">
    <property type="nucleotide sequence ID" value="NZ_BAABAR010000002.1"/>
</dbReference>
<evidence type="ECO:0000313" key="2">
    <source>
        <dbReference type="EMBL" id="MBB5724487.1"/>
    </source>
</evidence>